<dbReference type="PANTHER" id="PTHR48418:SF1">
    <property type="entry name" value="TRNA WYBUTOSINE-SYNTHESIZING PROTEIN 3"/>
    <property type="match status" value="1"/>
</dbReference>
<keyword evidence="3" id="KW-0489">Methyltransferase</keyword>
<feature type="region of interest" description="Disordered" evidence="9">
    <location>
        <begin position="357"/>
        <end position="409"/>
    </location>
</feature>
<comment type="similarity">
    <text evidence="1">Belongs to the TYW3 family.</text>
</comment>
<name>A0A9W9CSU7_9PEZI</name>
<dbReference type="GO" id="GO:0032259">
    <property type="term" value="P:methylation"/>
    <property type="evidence" value="ECO:0007669"/>
    <property type="project" value="UniProtKB-KW"/>
</dbReference>
<keyword evidence="12" id="KW-1185">Reference proteome</keyword>
<evidence type="ECO:0000256" key="8">
    <source>
        <dbReference type="ARBA" id="ARBA00049202"/>
    </source>
</evidence>
<dbReference type="Gene3D" id="3.30.1960.10">
    <property type="entry name" value="tRNA wybutosine-synthesizing-like"/>
    <property type="match status" value="1"/>
</dbReference>
<feature type="region of interest" description="Disordered" evidence="9">
    <location>
        <begin position="1"/>
        <end position="48"/>
    </location>
</feature>
<feature type="domain" description="tRNA wybutosine-synthesizing protein" evidence="10">
    <location>
        <begin position="56"/>
        <end position="348"/>
    </location>
</feature>
<dbReference type="InterPro" id="IPR036602">
    <property type="entry name" value="tRNA_yW-synthesising-like_sf"/>
</dbReference>
<dbReference type="PANTHER" id="PTHR48418">
    <property type="entry name" value="TRNA WYBUTOSINE-SYNTHESIZING PROTEIN 3"/>
    <property type="match status" value="1"/>
</dbReference>
<dbReference type="GO" id="GO:0008033">
    <property type="term" value="P:tRNA processing"/>
    <property type="evidence" value="ECO:0007669"/>
    <property type="project" value="UniProtKB-KW"/>
</dbReference>
<evidence type="ECO:0000259" key="10">
    <source>
        <dbReference type="Pfam" id="PF02676"/>
    </source>
</evidence>
<organism evidence="11 12">
    <name type="scientific">Gnomoniopsis smithogilvyi</name>
    <dbReference type="NCBI Taxonomy" id="1191159"/>
    <lineage>
        <taxon>Eukaryota</taxon>
        <taxon>Fungi</taxon>
        <taxon>Dikarya</taxon>
        <taxon>Ascomycota</taxon>
        <taxon>Pezizomycotina</taxon>
        <taxon>Sordariomycetes</taxon>
        <taxon>Sordariomycetidae</taxon>
        <taxon>Diaporthales</taxon>
        <taxon>Gnomoniaceae</taxon>
        <taxon>Gnomoniopsis</taxon>
    </lineage>
</organism>
<proteinExistence type="inferred from homology"/>
<dbReference type="EC" id="2.1.1.282" evidence="2"/>
<dbReference type="AlphaFoldDB" id="A0A9W9CSU7"/>
<comment type="caution">
    <text evidence="11">The sequence shown here is derived from an EMBL/GenBank/DDBJ whole genome shotgun (WGS) entry which is preliminary data.</text>
</comment>
<evidence type="ECO:0000256" key="1">
    <source>
        <dbReference type="ARBA" id="ARBA00008569"/>
    </source>
</evidence>
<dbReference type="SUPFAM" id="SSF111278">
    <property type="entry name" value="SSo0622-like"/>
    <property type="match status" value="1"/>
</dbReference>
<dbReference type="EMBL" id="JAPEVB010000006">
    <property type="protein sequence ID" value="KAJ4386695.1"/>
    <property type="molecule type" value="Genomic_DNA"/>
</dbReference>
<dbReference type="Proteomes" id="UP001140453">
    <property type="component" value="Unassembled WGS sequence"/>
</dbReference>
<comment type="catalytic activity">
    <reaction evidence="8">
        <text>4-demethyl-7-[(3S)-3-amino-3-carboxypropyl]wyosine(37) in tRNA(Phe) + S-adenosyl-L-methionine = 7-[(3S)-3-amino-3-carboxypropyl]wyosine(37) in tRNA(Phe) + S-adenosyl-L-homocysteine + H(+)</text>
        <dbReference type="Rhea" id="RHEA:36635"/>
        <dbReference type="Rhea" id="RHEA-COMP:10378"/>
        <dbReference type="Rhea" id="RHEA-COMP:10379"/>
        <dbReference type="ChEBI" id="CHEBI:15378"/>
        <dbReference type="ChEBI" id="CHEBI:57856"/>
        <dbReference type="ChEBI" id="CHEBI:59789"/>
        <dbReference type="ChEBI" id="CHEBI:73543"/>
        <dbReference type="ChEBI" id="CHEBI:73550"/>
        <dbReference type="EC" id="2.1.1.282"/>
    </reaction>
</comment>
<evidence type="ECO:0000256" key="5">
    <source>
        <dbReference type="ARBA" id="ARBA00022691"/>
    </source>
</evidence>
<feature type="compositionally biased region" description="Basic and acidic residues" evidence="9">
    <location>
        <begin position="357"/>
        <end position="399"/>
    </location>
</feature>
<reference evidence="11" key="1">
    <citation type="submission" date="2022-10" db="EMBL/GenBank/DDBJ databases">
        <title>Tapping the CABI collections for fungal endophytes: first genome assemblies for Collariella, Neodidymelliopsis, Ascochyta clinopodiicola, Didymella pomorum, Didymosphaeria variabile, Neocosmospora piperis and Neocucurbitaria cava.</title>
        <authorList>
            <person name="Hill R."/>
        </authorList>
    </citation>
    <scope>NUCLEOTIDE SEQUENCE</scope>
    <source>
        <strain evidence="11">IMI 355082</strain>
    </source>
</reference>
<dbReference type="InterPro" id="IPR003827">
    <property type="entry name" value="tRNA_yW-synthesising"/>
</dbReference>
<evidence type="ECO:0000256" key="7">
    <source>
        <dbReference type="ARBA" id="ARBA00030554"/>
    </source>
</evidence>
<keyword evidence="6" id="KW-0819">tRNA processing</keyword>
<accession>A0A9W9CSU7</accession>
<evidence type="ECO:0000256" key="3">
    <source>
        <dbReference type="ARBA" id="ARBA00022603"/>
    </source>
</evidence>
<evidence type="ECO:0000256" key="6">
    <source>
        <dbReference type="ARBA" id="ARBA00022694"/>
    </source>
</evidence>
<sequence length="409" mass="43453">MVSRTLNSDVAMHPQPPPTVEQTLDEPSLPSLQSSSSSSTSSSFLSNVPIPKTFTQRKRKILSALAVPDEEYTDLSPKGTVDAGIRDLIDELNRVEGFVTTSSCAGRVSVFLEGRKVREGGGDVGSGGVPGPDGGGELPGHYVADLEEGEAIADGEPEGQGEAGGSGIGGERNTVAGFGGKGGGGRWLFVSHDPIESPGKLDSEPNIVAALLGIEDPIFSGVEGSSADEMTGQGSRLIHFKFEPMILHVLTASPQHAQVVLRCGLQAGFRESGAINLLPTTSSSTSAATPIVAIRSMGLGLESLIGTETNGIKHCTVPGEYLKALINIANERFVENTRRIERFRRLLKEAVRKEEAGGAKGKGREWEDAAVRKERKRAEGLRRAEEMRRLKEQVHREPDGADLSTEALL</sequence>
<evidence type="ECO:0000256" key="9">
    <source>
        <dbReference type="SAM" id="MobiDB-lite"/>
    </source>
</evidence>
<keyword evidence="4" id="KW-0808">Transferase</keyword>
<evidence type="ECO:0000256" key="2">
    <source>
        <dbReference type="ARBA" id="ARBA00012750"/>
    </source>
</evidence>
<feature type="compositionally biased region" description="Low complexity" evidence="9">
    <location>
        <begin position="28"/>
        <end position="46"/>
    </location>
</feature>
<dbReference type="OrthoDB" id="263283at2759"/>
<keyword evidence="5" id="KW-0949">S-adenosyl-L-methionine</keyword>
<gene>
    <name evidence="11" type="ORF">N0V93_009593</name>
</gene>
<dbReference type="Pfam" id="PF02676">
    <property type="entry name" value="TYW3"/>
    <property type="match status" value="1"/>
</dbReference>
<evidence type="ECO:0000313" key="12">
    <source>
        <dbReference type="Proteomes" id="UP001140453"/>
    </source>
</evidence>
<evidence type="ECO:0000313" key="11">
    <source>
        <dbReference type="EMBL" id="KAJ4386695.1"/>
    </source>
</evidence>
<evidence type="ECO:0000256" key="4">
    <source>
        <dbReference type="ARBA" id="ARBA00022679"/>
    </source>
</evidence>
<protein>
    <recommendedName>
        <fullName evidence="2">tRNA(Phe) 7-[(3-amino-3-carboxypropyl)-4-demethylwyosine(37)-N(4)]-methyltransferase</fullName>
        <ecNumber evidence="2">2.1.1.282</ecNumber>
    </recommendedName>
    <alternativeName>
        <fullName evidence="7">tRNA(Phe) 7-((3-amino-3-carboxypropyl)-4-demethylwyosine(37)-N(4))-methyltransferase</fullName>
    </alternativeName>
</protein>
<dbReference type="GO" id="GO:0008168">
    <property type="term" value="F:methyltransferase activity"/>
    <property type="evidence" value="ECO:0007669"/>
    <property type="project" value="UniProtKB-KW"/>
</dbReference>